<feature type="non-terminal residue" evidence="3">
    <location>
        <position position="346"/>
    </location>
</feature>
<feature type="domain" description="DNA primase/polymerase bifunctional N-terminal" evidence="2">
    <location>
        <begin position="50"/>
        <end position="185"/>
    </location>
</feature>
<evidence type="ECO:0000259" key="2">
    <source>
        <dbReference type="Pfam" id="PF09250"/>
    </source>
</evidence>
<reference evidence="3 4" key="1">
    <citation type="submission" date="2022-06" db="EMBL/GenBank/DDBJ databases">
        <title>Halogeometricum sp. a new haloarchaeum isolate from saline soil.</title>
        <authorList>
            <person name="Strakova D."/>
            <person name="Galisteo C."/>
            <person name="Sanchez-Porro C."/>
            <person name="Ventosa A."/>
        </authorList>
    </citation>
    <scope>NUCLEOTIDE SEQUENCE [LARGE SCALE GENOMIC DNA]</scope>
    <source>
        <strain evidence="4">S3BR25-2</strain>
    </source>
</reference>
<comment type="caution">
    <text evidence="3">The sequence shown here is derived from an EMBL/GenBank/DDBJ whole genome shotgun (WGS) entry which is preliminary data.</text>
</comment>
<keyword evidence="4" id="KW-1185">Reference proteome</keyword>
<protein>
    <submittedName>
        <fullName evidence="3">Bifunctional DNA primase/polymerase</fullName>
    </submittedName>
</protein>
<dbReference type="Proteomes" id="UP001254813">
    <property type="component" value="Unassembled WGS sequence"/>
</dbReference>
<proteinExistence type="predicted"/>
<dbReference type="Gene3D" id="3.30.2250.10">
    <property type="entry name" value="Bifunctional DNA primase/polymerase domain"/>
    <property type="match status" value="1"/>
</dbReference>
<evidence type="ECO:0000313" key="4">
    <source>
        <dbReference type="Proteomes" id="UP001254813"/>
    </source>
</evidence>
<accession>A0ABU2G8K9</accession>
<organism evidence="3 4">
    <name type="scientific">Halogeometricum luteum</name>
    <dbReference type="NCBI Taxonomy" id="2950537"/>
    <lineage>
        <taxon>Archaea</taxon>
        <taxon>Methanobacteriati</taxon>
        <taxon>Methanobacteriota</taxon>
        <taxon>Stenosarchaea group</taxon>
        <taxon>Halobacteria</taxon>
        <taxon>Halobacteriales</taxon>
        <taxon>Haloferacaceae</taxon>
        <taxon>Halogeometricum</taxon>
    </lineage>
</organism>
<dbReference type="RefSeq" id="WP_310931061.1">
    <property type="nucleotide sequence ID" value="NZ_JAMQOQ010000020.1"/>
</dbReference>
<sequence>MADVTGWDECRRVVEKRVQESDLSSKRVFHRVKAGTKRSVGHKDASKRAEEVPGYGNYGVHAAEDDTLVLIDIDDYNDGVDTDALESARERLPETLTFSTAHDGECLVFHVPRDGAGLLPAERLEEEFGAQNVSEASFGEVRVSNQYSVGAGSQLDGCSKDWCDNCEKEDGGWYTVLNDAPIATLNADLLCQILAKDRDVTRVREEAGSDDTGGSSVRTARRQSDGDSDAYKALDALDCRDVAEETIVGRWNDSHGSGENVDPFYPTWGPNCAGRANVVGADGWKDTGGRGKGGPIEMAAIACDELDYDERVVPGDVSGSDWKTAYNYLRSIGDNQFNLPELTSSR</sequence>
<dbReference type="Pfam" id="PF09250">
    <property type="entry name" value="Prim-Pol"/>
    <property type="match status" value="1"/>
</dbReference>
<name>A0ABU2G8K9_9EURY</name>
<dbReference type="InterPro" id="IPR015330">
    <property type="entry name" value="DNA_primase/pol_bifunc_N"/>
</dbReference>
<evidence type="ECO:0000256" key="1">
    <source>
        <dbReference type="SAM" id="MobiDB-lite"/>
    </source>
</evidence>
<feature type="region of interest" description="Disordered" evidence="1">
    <location>
        <begin position="204"/>
        <end position="225"/>
    </location>
</feature>
<evidence type="ECO:0000313" key="3">
    <source>
        <dbReference type="EMBL" id="MDS0297119.1"/>
    </source>
</evidence>
<dbReference type="EMBL" id="JAMQOQ010000020">
    <property type="protein sequence ID" value="MDS0297119.1"/>
    <property type="molecule type" value="Genomic_DNA"/>
</dbReference>
<gene>
    <name evidence="3" type="ORF">NDI79_23425</name>
</gene>